<comment type="caution">
    <text evidence="2">The sequence shown here is derived from an EMBL/GenBank/DDBJ whole genome shotgun (WGS) entry which is preliminary data.</text>
</comment>
<gene>
    <name evidence="2" type="ORF">CPELLU_LOCUS18573</name>
</gene>
<evidence type="ECO:0000313" key="2">
    <source>
        <dbReference type="EMBL" id="CAG8810330.1"/>
    </source>
</evidence>
<feature type="compositionally biased region" description="Basic residues" evidence="1">
    <location>
        <begin position="1"/>
        <end position="10"/>
    </location>
</feature>
<feature type="non-terminal residue" evidence="2">
    <location>
        <position position="58"/>
    </location>
</feature>
<evidence type="ECO:0000313" key="3">
    <source>
        <dbReference type="Proteomes" id="UP000789759"/>
    </source>
</evidence>
<feature type="compositionally biased region" description="Basic and acidic residues" evidence="1">
    <location>
        <begin position="16"/>
        <end position="30"/>
    </location>
</feature>
<dbReference type="Proteomes" id="UP000789759">
    <property type="component" value="Unassembled WGS sequence"/>
</dbReference>
<dbReference type="EMBL" id="CAJVQA010037854">
    <property type="protein sequence ID" value="CAG8810330.1"/>
    <property type="molecule type" value="Genomic_DNA"/>
</dbReference>
<feature type="region of interest" description="Disordered" evidence="1">
    <location>
        <begin position="1"/>
        <end position="30"/>
    </location>
</feature>
<dbReference type="OrthoDB" id="10384350at2759"/>
<keyword evidence="3" id="KW-1185">Reference proteome</keyword>
<name>A0A9N9PF20_9GLOM</name>
<dbReference type="AlphaFoldDB" id="A0A9N9PF20"/>
<accession>A0A9N9PF20</accession>
<reference evidence="2" key="1">
    <citation type="submission" date="2021-06" db="EMBL/GenBank/DDBJ databases">
        <authorList>
            <person name="Kallberg Y."/>
            <person name="Tangrot J."/>
            <person name="Rosling A."/>
        </authorList>
    </citation>
    <scope>NUCLEOTIDE SEQUENCE</scope>
    <source>
        <strain evidence="2">FL966</strain>
    </source>
</reference>
<proteinExistence type="predicted"/>
<evidence type="ECO:0000256" key="1">
    <source>
        <dbReference type="SAM" id="MobiDB-lite"/>
    </source>
</evidence>
<protein>
    <submittedName>
        <fullName evidence="2">20810_t:CDS:1</fullName>
    </submittedName>
</protein>
<organism evidence="2 3">
    <name type="scientific">Cetraspora pellucida</name>
    <dbReference type="NCBI Taxonomy" id="1433469"/>
    <lineage>
        <taxon>Eukaryota</taxon>
        <taxon>Fungi</taxon>
        <taxon>Fungi incertae sedis</taxon>
        <taxon>Mucoromycota</taxon>
        <taxon>Glomeromycotina</taxon>
        <taxon>Glomeromycetes</taxon>
        <taxon>Diversisporales</taxon>
        <taxon>Gigasporaceae</taxon>
        <taxon>Cetraspora</taxon>
    </lineage>
</organism>
<sequence length="58" mass="6632">MGLNKTKKQLSNKNKQRADTSEKEDSNQSKIEFEINENGSDFNIDNETFVTKNILALL</sequence>
<feature type="non-terminal residue" evidence="2">
    <location>
        <position position="1"/>
    </location>
</feature>